<organism evidence="2 3">
    <name type="scientific">Nocardioides caeni</name>
    <dbReference type="NCBI Taxonomy" id="574700"/>
    <lineage>
        <taxon>Bacteria</taxon>
        <taxon>Bacillati</taxon>
        <taxon>Actinomycetota</taxon>
        <taxon>Actinomycetes</taxon>
        <taxon>Propionibacteriales</taxon>
        <taxon>Nocardioidaceae</taxon>
        <taxon>Nocardioides</taxon>
    </lineage>
</organism>
<dbReference type="CDD" id="cd05399">
    <property type="entry name" value="NT_Rel-Spo_like"/>
    <property type="match status" value="1"/>
</dbReference>
<dbReference type="GO" id="GO:0015969">
    <property type="term" value="P:guanosine tetraphosphate metabolic process"/>
    <property type="evidence" value="ECO:0007669"/>
    <property type="project" value="InterPro"/>
</dbReference>
<dbReference type="EMBL" id="STGW01000003">
    <property type="protein sequence ID" value="THV16041.1"/>
    <property type="molecule type" value="Genomic_DNA"/>
</dbReference>
<gene>
    <name evidence="2" type="ORF">E9934_06810</name>
</gene>
<dbReference type="PANTHER" id="PTHR41773:SF1">
    <property type="entry name" value="RELA_SPOT DOMAIN-CONTAINING PROTEIN"/>
    <property type="match status" value="1"/>
</dbReference>
<comment type="caution">
    <text evidence="2">The sequence shown here is derived from an EMBL/GenBank/DDBJ whole genome shotgun (WGS) entry which is preliminary data.</text>
</comment>
<dbReference type="Gene3D" id="1.10.287.860">
    <property type="entry name" value="Nucleotidyltransferase"/>
    <property type="match status" value="1"/>
</dbReference>
<dbReference type="InterPro" id="IPR007362">
    <property type="entry name" value="DUF429"/>
</dbReference>
<keyword evidence="3" id="KW-1185">Reference proteome</keyword>
<accession>A0A4S8NIQ8</accession>
<feature type="domain" description="RelA/SpoT" evidence="1">
    <location>
        <begin position="307"/>
        <end position="426"/>
    </location>
</feature>
<dbReference type="InterPro" id="IPR007685">
    <property type="entry name" value="RelA_SpoT"/>
</dbReference>
<evidence type="ECO:0000313" key="2">
    <source>
        <dbReference type="EMBL" id="THV16041.1"/>
    </source>
</evidence>
<dbReference type="Gene3D" id="3.30.460.10">
    <property type="entry name" value="Beta Polymerase, domain 2"/>
    <property type="match status" value="1"/>
</dbReference>
<sequence length="580" mass="63536">MHYVGVDLAWGERRPTGLAVVDAAGRLVAVSAVQTDDEIEATLAPYVEGPCLVAIDAPLIVRNATGNRPAEKALNKDFHRFDAGAHPSNTGKREFSDQPRGARLAARLGLDINPRSGRARRGIEVYPHPATVALFRLGRTLKYKDKPGRDLDRLRAELLVLMRLVEGLASADPALHVDGPAWRGLTSAVVEAARKSELRVVEDQVDAVVCAYIALFADRRQADTVVYGDLETGYIVTPRLPTDLVPTPRGARAGDPVAAAPVAPDIGAAVREYADSWPVVRAATDDYVQLVTGILDEAGINYLTVSGRAKSLSSFAAKAARTAGGHPVYVDPLREITDQVGVRVIAYVHSDVQAVVELLADQAEVLDDRDLGRETASEGRFGYASRHLLIRGPGRDRVAQIQIRTVLQHAWAEFEHDIRYKGTIPVEHVPDFDRRFTLAAGLLELADREFSSIRERIQEGMSGADARDEDGDPRIDPRELAAFLAGQYADAGWSRTDHYRWMSELVLELGVTSLAELADALRAMDADLLRERMGYRYPPGAVRRLDDALLWIHGEDYVGLRANADRVPALRARLARMRGA</sequence>
<dbReference type="RefSeq" id="WP_136562136.1">
    <property type="nucleotide sequence ID" value="NZ_BAABLS010000010.1"/>
</dbReference>
<dbReference type="Proteomes" id="UP000307087">
    <property type="component" value="Unassembled WGS sequence"/>
</dbReference>
<dbReference type="Pfam" id="PF04607">
    <property type="entry name" value="RelA_SpoT"/>
    <property type="match status" value="1"/>
</dbReference>
<dbReference type="Pfam" id="PF04250">
    <property type="entry name" value="DUF429"/>
    <property type="match status" value="1"/>
</dbReference>
<dbReference type="AlphaFoldDB" id="A0A4S8NIQ8"/>
<proteinExistence type="predicted"/>
<dbReference type="PANTHER" id="PTHR41773">
    <property type="entry name" value="GTP PYROPHOSPHATASE-RELATED"/>
    <property type="match status" value="1"/>
</dbReference>
<reference evidence="2 3" key="1">
    <citation type="journal article" date="2009" name="Int. J. Syst. Evol. Microbiol.">
        <title>Nocardioides caeni sp. nov., isolated from wastewater.</title>
        <authorList>
            <person name="Yoon J.H."/>
            <person name="Kang S.J."/>
            <person name="Park S."/>
            <person name="Kim W."/>
            <person name="Oh T.K."/>
        </authorList>
    </citation>
    <scope>NUCLEOTIDE SEQUENCE [LARGE SCALE GENOMIC DNA]</scope>
    <source>
        <strain evidence="2 3">DSM 23134</strain>
    </source>
</reference>
<dbReference type="OrthoDB" id="9801824at2"/>
<dbReference type="SUPFAM" id="SSF81301">
    <property type="entry name" value="Nucleotidyltransferase"/>
    <property type="match status" value="1"/>
</dbReference>
<dbReference type="InterPro" id="IPR043519">
    <property type="entry name" value="NT_sf"/>
</dbReference>
<evidence type="ECO:0000259" key="1">
    <source>
        <dbReference type="SMART" id="SM00954"/>
    </source>
</evidence>
<dbReference type="SMART" id="SM00954">
    <property type="entry name" value="RelA_SpoT"/>
    <property type="match status" value="1"/>
</dbReference>
<protein>
    <submittedName>
        <fullName evidence="2">DUF429 domain-containing protein</fullName>
    </submittedName>
</protein>
<evidence type="ECO:0000313" key="3">
    <source>
        <dbReference type="Proteomes" id="UP000307087"/>
    </source>
</evidence>
<name>A0A4S8NIQ8_9ACTN</name>